<gene>
    <name evidence="1" type="ORF">KL86DYS1_10275</name>
    <name evidence="3" type="ORF">KL86DYS1_11744</name>
    <name evidence="4" type="ORF">KL86DYS1_30238</name>
    <name evidence="5" type="ORF">KL86DYS1_31029</name>
    <name evidence="2" type="ORF">KL86DYS2_10299</name>
    <name evidence="6" type="ORF">KL86DYS2_12919</name>
</gene>
<dbReference type="EMBL" id="FLUM01000003">
    <property type="protein sequence ID" value="SBW05137.1"/>
    <property type="molecule type" value="Genomic_DNA"/>
</dbReference>
<protein>
    <submittedName>
        <fullName evidence="1">Uncharacterized protein</fullName>
    </submittedName>
</protein>
<organism evidence="1">
    <name type="scientific">uncultured Dysgonomonas sp</name>
    <dbReference type="NCBI Taxonomy" id="206096"/>
    <lineage>
        <taxon>Bacteria</taxon>
        <taxon>Pseudomonadati</taxon>
        <taxon>Bacteroidota</taxon>
        <taxon>Bacteroidia</taxon>
        <taxon>Bacteroidales</taxon>
        <taxon>Dysgonomonadaceae</taxon>
        <taxon>Dysgonomonas</taxon>
        <taxon>environmental samples</taxon>
    </lineage>
</organism>
<dbReference type="EMBL" id="FLUM01000003">
    <property type="protein sequence ID" value="SBW02251.1"/>
    <property type="molecule type" value="Genomic_DNA"/>
</dbReference>
<dbReference type="EMBL" id="FLUM01000001">
    <property type="protein sequence ID" value="SBV91182.1"/>
    <property type="molecule type" value="Genomic_DNA"/>
</dbReference>
<accession>A0A212IVH6</accession>
<dbReference type="EMBL" id="FLUM01000001">
    <property type="protein sequence ID" value="SBV96803.1"/>
    <property type="molecule type" value="Genomic_DNA"/>
</dbReference>
<proteinExistence type="predicted"/>
<dbReference type="EMBL" id="FLUL01000001">
    <property type="protein sequence ID" value="SBV92085.1"/>
    <property type="molecule type" value="Genomic_DNA"/>
</dbReference>
<evidence type="ECO:0000313" key="2">
    <source>
        <dbReference type="EMBL" id="SBV92085.1"/>
    </source>
</evidence>
<dbReference type="EMBL" id="FLUL01000001">
    <property type="protein sequence ID" value="SBW06148.1"/>
    <property type="molecule type" value="Genomic_DNA"/>
</dbReference>
<name>A0A212IVH6_9BACT</name>
<sequence length="44" mass="4867">MGRPLKKGAALLNDVVVLRYTQFTGVGRGLEFKYTVNCSLLTVH</sequence>
<evidence type="ECO:0000313" key="3">
    <source>
        <dbReference type="EMBL" id="SBV96803.1"/>
    </source>
</evidence>
<reference evidence="1" key="1">
    <citation type="submission" date="2016-04" db="EMBL/GenBank/DDBJ databases">
        <authorList>
            <person name="Evans L.H."/>
            <person name="Alamgir A."/>
            <person name="Owens N."/>
            <person name="Weber N.D."/>
            <person name="Virtaneva K."/>
            <person name="Barbian K."/>
            <person name="Babar A."/>
            <person name="Rosenke K."/>
        </authorList>
    </citation>
    <scope>NUCLEOTIDE SEQUENCE</scope>
    <source>
        <strain evidence="1">86-1</strain>
        <strain evidence="2">86-2</strain>
    </source>
</reference>
<dbReference type="AlphaFoldDB" id="A0A212IVH6"/>
<evidence type="ECO:0000313" key="6">
    <source>
        <dbReference type="EMBL" id="SBW06148.1"/>
    </source>
</evidence>
<evidence type="ECO:0000313" key="1">
    <source>
        <dbReference type="EMBL" id="SBV91182.1"/>
    </source>
</evidence>
<evidence type="ECO:0000313" key="4">
    <source>
        <dbReference type="EMBL" id="SBW02251.1"/>
    </source>
</evidence>
<evidence type="ECO:0000313" key="5">
    <source>
        <dbReference type="EMBL" id="SBW05137.1"/>
    </source>
</evidence>